<dbReference type="RefSeq" id="WP_353332014.1">
    <property type="nucleotide sequence ID" value="NZ_AP028055.1"/>
</dbReference>
<dbReference type="Gene3D" id="2.40.170.20">
    <property type="entry name" value="TonB-dependent receptor, beta-barrel domain"/>
    <property type="match status" value="1"/>
</dbReference>
<dbReference type="NCBIfam" id="TIGR04056">
    <property type="entry name" value="OMP_RagA_SusC"/>
    <property type="match status" value="1"/>
</dbReference>
<dbReference type="SUPFAM" id="SSF56935">
    <property type="entry name" value="Porins"/>
    <property type="match status" value="1"/>
</dbReference>
<feature type="chain" id="PRO_5047358978" evidence="12">
    <location>
        <begin position="30"/>
        <end position="1127"/>
    </location>
</feature>
<evidence type="ECO:0000256" key="12">
    <source>
        <dbReference type="SAM" id="SignalP"/>
    </source>
</evidence>
<keyword evidence="5 12" id="KW-0732">Signal</keyword>
<dbReference type="PROSITE" id="PS52016">
    <property type="entry name" value="TONB_DEPENDENT_REC_3"/>
    <property type="match status" value="1"/>
</dbReference>
<name>A0ABN6Z7N6_9BACE</name>
<dbReference type="InterPro" id="IPR008969">
    <property type="entry name" value="CarboxyPept-like_regulatory"/>
</dbReference>
<evidence type="ECO:0000259" key="13">
    <source>
        <dbReference type="Pfam" id="PF00593"/>
    </source>
</evidence>
<keyword evidence="6 11" id="KW-0798">TonB box</keyword>
<dbReference type="InterPro" id="IPR000531">
    <property type="entry name" value="Beta-barrel_TonB"/>
</dbReference>
<gene>
    <name evidence="15" type="ORF">BSYN_28320</name>
</gene>
<dbReference type="NCBIfam" id="TIGR04057">
    <property type="entry name" value="SusC_RagA_signa"/>
    <property type="match status" value="1"/>
</dbReference>
<dbReference type="Pfam" id="PF07715">
    <property type="entry name" value="Plug"/>
    <property type="match status" value="1"/>
</dbReference>
<dbReference type="SUPFAM" id="SSF49464">
    <property type="entry name" value="Carboxypeptidase regulatory domain-like"/>
    <property type="match status" value="1"/>
</dbReference>
<feature type="domain" description="TonB-dependent receptor plug" evidence="14">
    <location>
        <begin position="128"/>
        <end position="249"/>
    </location>
</feature>
<evidence type="ECO:0000256" key="1">
    <source>
        <dbReference type="ARBA" id="ARBA00004571"/>
    </source>
</evidence>
<organism evidence="15 16">
    <name type="scientific">Bacteroides sedimenti</name>
    <dbReference type="NCBI Taxonomy" id="2136147"/>
    <lineage>
        <taxon>Bacteria</taxon>
        <taxon>Pseudomonadati</taxon>
        <taxon>Bacteroidota</taxon>
        <taxon>Bacteroidia</taxon>
        <taxon>Bacteroidales</taxon>
        <taxon>Bacteroidaceae</taxon>
        <taxon>Bacteroides</taxon>
    </lineage>
</organism>
<comment type="subcellular location">
    <subcellularLocation>
        <location evidence="1 10">Cell outer membrane</location>
        <topology evidence="1 10">Multi-pass membrane protein</topology>
    </subcellularLocation>
</comment>
<protein>
    <submittedName>
        <fullName evidence="15">SusC/RagA family TonB-linked outer membrane protein</fullName>
    </submittedName>
</protein>
<keyword evidence="9 10" id="KW-0998">Cell outer membrane</keyword>
<evidence type="ECO:0000256" key="10">
    <source>
        <dbReference type="PROSITE-ProRule" id="PRU01360"/>
    </source>
</evidence>
<evidence type="ECO:0000256" key="11">
    <source>
        <dbReference type="RuleBase" id="RU003357"/>
    </source>
</evidence>
<feature type="domain" description="TonB-dependent receptor-like beta-barrel" evidence="13">
    <location>
        <begin position="457"/>
        <end position="826"/>
    </location>
</feature>
<evidence type="ECO:0000313" key="15">
    <source>
        <dbReference type="EMBL" id="BEH00568.1"/>
    </source>
</evidence>
<keyword evidence="8" id="KW-0675">Receptor</keyword>
<dbReference type="EMBL" id="AP028055">
    <property type="protein sequence ID" value="BEH00568.1"/>
    <property type="molecule type" value="Genomic_DNA"/>
</dbReference>
<dbReference type="Pfam" id="PF00593">
    <property type="entry name" value="TonB_dep_Rec_b-barrel"/>
    <property type="match status" value="1"/>
</dbReference>
<reference evidence="15 16" key="1">
    <citation type="submission" date="2023-04" db="EMBL/GenBank/DDBJ databases">
        <title>Draft genome sequence of acteroides sedimenti strain YN3PY1.</title>
        <authorList>
            <person name="Yoshida N."/>
        </authorList>
    </citation>
    <scope>NUCLEOTIDE SEQUENCE [LARGE SCALE GENOMIC DNA]</scope>
    <source>
        <strain evidence="15 16">YN3PY1</strain>
    </source>
</reference>
<dbReference type="InterPro" id="IPR012910">
    <property type="entry name" value="Plug_dom"/>
</dbReference>
<evidence type="ECO:0000259" key="14">
    <source>
        <dbReference type="Pfam" id="PF07715"/>
    </source>
</evidence>
<keyword evidence="2 10" id="KW-0813">Transport</keyword>
<dbReference type="Pfam" id="PF13715">
    <property type="entry name" value="CarbopepD_reg_2"/>
    <property type="match status" value="1"/>
</dbReference>
<dbReference type="InterPro" id="IPR039426">
    <property type="entry name" value="TonB-dep_rcpt-like"/>
</dbReference>
<sequence length="1127" mass="124351">MKKKAEFSSFFFKKVFVLILSLVSVTAMAQTLTVKGTVKDPSGESIIGANISVQGTTNGTITDMDGNYVLSKVPSKGKLVFSFLGMESQVVEVNGQTTINITLKESSQILKEVVVTALGIKRETKALGYAVTELNGDQLNANVINPVAALQGKVAGVEIAQSDGGMFGSTKILIRGASTLGKNNQPIYVVDGIILDNAISKSGDADWNQAANDYGNELKNLNPDDFETVSVLKGAAATALYGSRGLNGAVVITTKSGTKNKGIGVHLSQTFGVDYVFAQPDLQNVYGDGAFSGYVDYGKKDSNGNYYRFDNKHQFFTNADGKNTVLSSDWQGAGFGPAFDGSNIEYYDHTYRPYNAVKNNFKDTYDLGFNSNTNVAISGGNDKTTFYTSLSYKYNEGTLPNNSFNRLSAMAKASHDITSKVNLEASITFANSNPKNAQPNVGEYYIDGTWPRAYDPSYFKHKYKGNHGGLASTDFGDEYGTVPGRSLWWNVYENEYTQKETSVRPGLILNAKITDWVSFRAEGTYNYYYRRSEEKDLGTGYANTNSGYYGMNMYTKEQTNFNAAFNFNKPLGDWYVGGFVRGEYYNNIEQATSMNTSGGLIVPGQYFLGNSKDAVSYNGNISGQKRMLSVAFQGSVSWKNQVYLDVTGRNDWSSALVYSDKHGDYSYFYPSVSGSWLLHETFKLPSAISFAKVRASWAQVGNDTDPYIINTAYSLGTSNTLNGNVYSLSLNNTVFSNNLKPERKNAWEVGLDWRFFNNRIGLDATYYKENTKNQIMTISVPYVSGISAQKINAGNIQNQGVELALNTVPFQNKDWKWTLDFTYTKNQNKIISLHKNVADYITLDGTPDYGNYRIGSVAKVGYSYGILMSDSKKAIDEKTGLPILKWSDSNRYAYYARSGKVEEVGSMIPDFLGSLSTSLSYKNWSINASFDMRFGGYVASYGSRYGTAYGYTKASLRYSAPEYGGTTWTSKFDNLTYDDGVIPEGIFPAGTKITQADGSSYTVATGGETFKDLLGKGKIEPTHASIWNYRVNSWGQGVVNDDWVSKLNYIALREVSLNYRVPDSFSRKLKANSINLTLTGRNLGYLLNNMPNGENPESVRGTSATEFRVRTFSGYTANYMFTINANF</sequence>
<dbReference type="InterPro" id="IPR037066">
    <property type="entry name" value="Plug_dom_sf"/>
</dbReference>
<dbReference type="PANTHER" id="PTHR30069">
    <property type="entry name" value="TONB-DEPENDENT OUTER MEMBRANE RECEPTOR"/>
    <property type="match status" value="1"/>
</dbReference>
<evidence type="ECO:0000256" key="5">
    <source>
        <dbReference type="ARBA" id="ARBA00022729"/>
    </source>
</evidence>
<evidence type="ECO:0000256" key="4">
    <source>
        <dbReference type="ARBA" id="ARBA00022692"/>
    </source>
</evidence>
<evidence type="ECO:0000256" key="6">
    <source>
        <dbReference type="ARBA" id="ARBA00023077"/>
    </source>
</evidence>
<keyword evidence="7 10" id="KW-0472">Membrane</keyword>
<evidence type="ECO:0000256" key="8">
    <source>
        <dbReference type="ARBA" id="ARBA00023170"/>
    </source>
</evidence>
<dbReference type="PANTHER" id="PTHR30069:SF29">
    <property type="entry name" value="HEMOGLOBIN AND HEMOGLOBIN-HAPTOGLOBIN-BINDING PROTEIN 1-RELATED"/>
    <property type="match status" value="1"/>
</dbReference>
<evidence type="ECO:0000313" key="16">
    <source>
        <dbReference type="Proteomes" id="UP001496674"/>
    </source>
</evidence>
<comment type="similarity">
    <text evidence="10 11">Belongs to the TonB-dependent receptor family.</text>
</comment>
<dbReference type="Proteomes" id="UP001496674">
    <property type="component" value="Chromosome"/>
</dbReference>
<dbReference type="Gene3D" id="2.60.40.1120">
    <property type="entry name" value="Carboxypeptidase-like, regulatory domain"/>
    <property type="match status" value="1"/>
</dbReference>
<keyword evidence="3 10" id="KW-1134">Transmembrane beta strand</keyword>
<evidence type="ECO:0000256" key="7">
    <source>
        <dbReference type="ARBA" id="ARBA00023136"/>
    </source>
</evidence>
<evidence type="ECO:0000256" key="9">
    <source>
        <dbReference type="ARBA" id="ARBA00023237"/>
    </source>
</evidence>
<accession>A0ABN6Z7N6</accession>
<dbReference type="Gene3D" id="2.170.130.10">
    <property type="entry name" value="TonB-dependent receptor, plug domain"/>
    <property type="match status" value="1"/>
</dbReference>
<evidence type="ECO:0000256" key="3">
    <source>
        <dbReference type="ARBA" id="ARBA00022452"/>
    </source>
</evidence>
<keyword evidence="4 10" id="KW-0812">Transmembrane</keyword>
<proteinExistence type="inferred from homology"/>
<evidence type="ECO:0000256" key="2">
    <source>
        <dbReference type="ARBA" id="ARBA00022448"/>
    </source>
</evidence>
<dbReference type="InterPro" id="IPR023997">
    <property type="entry name" value="TonB-dep_OMP_SusC/RagA_CS"/>
</dbReference>
<feature type="signal peptide" evidence="12">
    <location>
        <begin position="1"/>
        <end position="29"/>
    </location>
</feature>
<dbReference type="InterPro" id="IPR023996">
    <property type="entry name" value="TonB-dep_OMP_SusC/RagA"/>
</dbReference>
<keyword evidence="16" id="KW-1185">Reference proteome</keyword>
<dbReference type="InterPro" id="IPR036942">
    <property type="entry name" value="Beta-barrel_TonB_sf"/>
</dbReference>